<reference evidence="2" key="1">
    <citation type="journal article" date="2014" name="Science">
        <title>Ancient hybridizations among the ancestral genomes of bread wheat.</title>
        <authorList>
            <consortium name="International Wheat Genome Sequencing Consortium,"/>
            <person name="Marcussen T."/>
            <person name="Sandve S.R."/>
            <person name="Heier L."/>
            <person name="Spannagl M."/>
            <person name="Pfeifer M."/>
            <person name="Jakobsen K.S."/>
            <person name="Wulff B.B."/>
            <person name="Steuernagel B."/>
            <person name="Mayer K.F."/>
            <person name="Olsen O.A."/>
        </authorList>
    </citation>
    <scope>NUCLEOTIDE SEQUENCE [LARGE SCALE GENOMIC DNA]</scope>
    <source>
        <strain evidence="2">cv. AL8/78</strain>
    </source>
</reference>
<dbReference type="EnsemblPlants" id="AET2Gv21097600.2">
    <property type="protein sequence ID" value="AET2Gv21097600.2"/>
    <property type="gene ID" value="AET2Gv21097600"/>
</dbReference>
<dbReference type="AlphaFoldDB" id="A0A453D5R6"/>
<dbReference type="Gramene" id="AET2Gv21097600.2">
    <property type="protein sequence ID" value="AET2Gv21097600.2"/>
    <property type="gene ID" value="AET2Gv21097600"/>
</dbReference>
<organism evidence="1 2">
    <name type="scientific">Aegilops tauschii subsp. strangulata</name>
    <name type="common">Goatgrass</name>
    <dbReference type="NCBI Taxonomy" id="200361"/>
    <lineage>
        <taxon>Eukaryota</taxon>
        <taxon>Viridiplantae</taxon>
        <taxon>Streptophyta</taxon>
        <taxon>Embryophyta</taxon>
        <taxon>Tracheophyta</taxon>
        <taxon>Spermatophyta</taxon>
        <taxon>Magnoliopsida</taxon>
        <taxon>Liliopsida</taxon>
        <taxon>Poales</taxon>
        <taxon>Poaceae</taxon>
        <taxon>BOP clade</taxon>
        <taxon>Pooideae</taxon>
        <taxon>Triticodae</taxon>
        <taxon>Triticeae</taxon>
        <taxon>Triticinae</taxon>
        <taxon>Aegilops</taxon>
    </lineage>
</organism>
<accession>A0A453D5R6</accession>
<sequence>MKQQKTRTIRITKLAEGASGRGGASGGMLNGHGADGNTNREKSIIVDEIIFLKCSKLCMIESKLLRILFSGVSEINGKTHLNFFSISVHIYVSGFLVVIS</sequence>
<name>A0A453D5R6_AEGTS</name>
<keyword evidence="2" id="KW-1185">Reference proteome</keyword>
<proteinExistence type="predicted"/>
<dbReference type="Proteomes" id="UP000015105">
    <property type="component" value="Chromosome 2D"/>
</dbReference>
<evidence type="ECO:0000313" key="1">
    <source>
        <dbReference type="EnsemblPlants" id="AET2Gv21097600.2"/>
    </source>
</evidence>
<protein>
    <submittedName>
        <fullName evidence="1">Uncharacterized protein</fullName>
    </submittedName>
</protein>
<reference evidence="2" key="2">
    <citation type="journal article" date="2017" name="Nat. Plants">
        <title>The Aegilops tauschii genome reveals multiple impacts of transposons.</title>
        <authorList>
            <person name="Zhao G."/>
            <person name="Zou C."/>
            <person name="Li K."/>
            <person name="Wang K."/>
            <person name="Li T."/>
            <person name="Gao L."/>
            <person name="Zhang X."/>
            <person name="Wang H."/>
            <person name="Yang Z."/>
            <person name="Liu X."/>
            <person name="Jiang W."/>
            <person name="Mao L."/>
            <person name="Kong X."/>
            <person name="Jiao Y."/>
            <person name="Jia J."/>
        </authorList>
    </citation>
    <scope>NUCLEOTIDE SEQUENCE [LARGE SCALE GENOMIC DNA]</scope>
    <source>
        <strain evidence="2">cv. AL8/78</strain>
    </source>
</reference>
<reference evidence="1" key="4">
    <citation type="submission" date="2019-03" db="UniProtKB">
        <authorList>
            <consortium name="EnsemblPlants"/>
        </authorList>
    </citation>
    <scope>IDENTIFICATION</scope>
</reference>
<evidence type="ECO:0000313" key="2">
    <source>
        <dbReference type="Proteomes" id="UP000015105"/>
    </source>
</evidence>
<reference evidence="1" key="3">
    <citation type="journal article" date="2017" name="Nature">
        <title>Genome sequence of the progenitor of the wheat D genome Aegilops tauschii.</title>
        <authorList>
            <person name="Luo M.C."/>
            <person name="Gu Y.Q."/>
            <person name="Puiu D."/>
            <person name="Wang H."/>
            <person name="Twardziok S.O."/>
            <person name="Deal K.R."/>
            <person name="Huo N."/>
            <person name="Zhu T."/>
            <person name="Wang L."/>
            <person name="Wang Y."/>
            <person name="McGuire P.E."/>
            <person name="Liu S."/>
            <person name="Long H."/>
            <person name="Ramasamy R.K."/>
            <person name="Rodriguez J.C."/>
            <person name="Van S.L."/>
            <person name="Yuan L."/>
            <person name="Wang Z."/>
            <person name="Xia Z."/>
            <person name="Xiao L."/>
            <person name="Anderson O.D."/>
            <person name="Ouyang S."/>
            <person name="Liang Y."/>
            <person name="Zimin A.V."/>
            <person name="Pertea G."/>
            <person name="Qi P."/>
            <person name="Bennetzen J.L."/>
            <person name="Dai X."/>
            <person name="Dawson M.W."/>
            <person name="Muller H.G."/>
            <person name="Kugler K."/>
            <person name="Rivarola-Duarte L."/>
            <person name="Spannagl M."/>
            <person name="Mayer K.F.X."/>
            <person name="Lu F.H."/>
            <person name="Bevan M.W."/>
            <person name="Leroy P."/>
            <person name="Li P."/>
            <person name="You F.M."/>
            <person name="Sun Q."/>
            <person name="Liu Z."/>
            <person name="Lyons E."/>
            <person name="Wicker T."/>
            <person name="Salzberg S.L."/>
            <person name="Devos K.M."/>
            <person name="Dvorak J."/>
        </authorList>
    </citation>
    <scope>NUCLEOTIDE SEQUENCE [LARGE SCALE GENOMIC DNA]</scope>
    <source>
        <strain evidence="1">cv. AL8/78</strain>
    </source>
</reference>
<reference evidence="1" key="5">
    <citation type="journal article" date="2021" name="G3 (Bethesda)">
        <title>Aegilops tauschii genome assembly Aet v5.0 features greater sequence contiguity and improved annotation.</title>
        <authorList>
            <person name="Wang L."/>
            <person name="Zhu T."/>
            <person name="Rodriguez J.C."/>
            <person name="Deal K.R."/>
            <person name="Dubcovsky J."/>
            <person name="McGuire P.E."/>
            <person name="Lux T."/>
            <person name="Spannagl M."/>
            <person name="Mayer K.F.X."/>
            <person name="Baldrich P."/>
            <person name="Meyers B.C."/>
            <person name="Huo N."/>
            <person name="Gu Y.Q."/>
            <person name="Zhou H."/>
            <person name="Devos K.M."/>
            <person name="Bennetzen J.L."/>
            <person name="Unver T."/>
            <person name="Budak H."/>
            <person name="Gulick P.J."/>
            <person name="Galiba G."/>
            <person name="Kalapos B."/>
            <person name="Nelson D.R."/>
            <person name="Li P."/>
            <person name="You F.M."/>
            <person name="Luo M.C."/>
            <person name="Dvorak J."/>
        </authorList>
    </citation>
    <scope>NUCLEOTIDE SEQUENCE [LARGE SCALE GENOMIC DNA]</scope>
    <source>
        <strain evidence="1">cv. AL8/78</strain>
    </source>
</reference>